<gene>
    <name evidence="2" type="ORF">BZL29_6885</name>
</gene>
<evidence type="ECO:0000313" key="2">
    <source>
        <dbReference type="EMBL" id="OOK67938.1"/>
    </source>
</evidence>
<reference evidence="2 3" key="1">
    <citation type="submission" date="2017-02" db="EMBL/GenBank/DDBJ databases">
        <title>Complete genome sequences of Mycobacterium kansasii strains isolated from rhesus macaques.</title>
        <authorList>
            <person name="Panda A."/>
            <person name="Nagaraj S."/>
            <person name="Zhao X."/>
            <person name="Tettelin H."/>
            <person name="Detolla L.J."/>
        </authorList>
    </citation>
    <scope>NUCLEOTIDE SEQUENCE [LARGE SCALE GENOMIC DNA]</scope>
    <source>
        <strain evidence="2 3">11-3469</strain>
    </source>
</reference>
<dbReference type="AlphaFoldDB" id="A0A1V3WME9"/>
<evidence type="ECO:0000313" key="3">
    <source>
        <dbReference type="Proteomes" id="UP000188532"/>
    </source>
</evidence>
<feature type="compositionally biased region" description="Polar residues" evidence="1">
    <location>
        <begin position="1"/>
        <end position="11"/>
    </location>
</feature>
<name>A0A1V3WME9_MYCKA</name>
<organism evidence="2 3">
    <name type="scientific">Mycobacterium kansasii</name>
    <dbReference type="NCBI Taxonomy" id="1768"/>
    <lineage>
        <taxon>Bacteria</taxon>
        <taxon>Bacillati</taxon>
        <taxon>Actinomycetota</taxon>
        <taxon>Actinomycetes</taxon>
        <taxon>Mycobacteriales</taxon>
        <taxon>Mycobacteriaceae</taxon>
        <taxon>Mycobacterium</taxon>
    </lineage>
</organism>
<sequence>MRPDEISSQAETGRRERPANPPPLVAISGTKSLGIAL</sequence>
<dbReference type="EMBL" id="MVBN01000008">
    <property type="protein sequence ID" value="OOK67938.1"/>
    <property type="molecule type" value="Genomic_DNA"/>
</dbReference>
<proteinExistence type="predicted"/>
<accession>A0A1V3WME9</accession>
<dbReference type="Proteomes" id="UP000188532">
    <property type="component" value="Unassembled WGS sequence"/>
</dbReference>
<evidence type="ECO:0000256" key="1">
    <source>
        <dbReference type="SAM" id="MobiDB-lite"/>
    </source>
</evidence>
<comment type="caution">
    <text evidence="2">The sequence shown here is derived from an EMBL/GenBank/DDBJ whole genome shotgun (WGS) entry which is preliminary data.</text>
</comment>
<protein>
    <submittedName>
        <fullName evidence="2">Uncharacterized protein</fullName>
    </submittedName>
</protein>
<feature type="region of interest" description="Disordered" evidence="1">
    <location>
        <begin position="1"/>
        <end position="37"/>
    </location>
</feature>